<sequence length="220" mass="25073">MCDETIKISLFIESPVLFDSRPGRLVSGSAYNSGQAPHSVLNFKSNCVTVNSSNNVSSRNCFDNDTQTHLKEFRRLQKVSHQSSLCDETIRIRSGNCRSVQCDPKLNELGSGPADDSCYAPHSNPNLKSNFVMIKLNNKIILHNYFIDDIQTHLKRFSRHEMARYQSSTFSYNEKMCSRHCVIFTYRQSDVWCCVNVQLPQSTDVLDGSPRTANYYLKPI</sequence>
<dbReference type="EMBL" id="LADJ01037347">
    <property type="protein sequence ID" value="KPJ21313.1"/>
    <property type="molecule type" value="Genomic_DNA"/>
</dbReference>
<dbReference type="AlphaFoldDB" id="A0A0N1IQM4"/>
<evidence type="ECO:0000313" key="2">
    <source>
        <dbReference type="Proteomes" id="UP000053240"/>
    </source>
</evidence>
<reference evidence="1 2" key="1">
    <citation type="journal article" date="2015" name="Nat. Commun.">
        <title>Outbred genome sequencing and CRISPR/Cas9 gene editing in butterflies.</title>
        <authorList>
            <person name="Li X."/>
            <person name="Fan D."/>
            <person name="Zhang W."/>
            <person name="Liu G."/>
            <person name="Zhang L."/>
            <person name="Zhao L."/>
            <person name="Fang X."/>
            <person name="Chen L."/>
            <person name="Dong Y."/>
            <person name="Chen Y."/>
            <person name="Ding Y."/>
            <person name="Zhao R."/>
            <person name="Feng M."/>
            <person name="Zhu Y."/>
            <person name="Feng Y."/>
            <person name="Jiang X."/>
            <person name="Zhu D."/>
            <person name="Xiang H."/>
            <person name="Feng X."/>
            <person name="Li S."/>
            <person name="Wang J."/>
            <person name="Zhang G."/>
            <person name="Kronforst M.R."/>
            <person name="Wang W."/>
        </authorList>
    </citation>
    <scope>NUCLEOTIDE SEQUENCE [LARGE SCALE GENOMIC DNA]</scope>
    <source>
        <strain evidence="1">Ya'a_city_454_Pm</strain>
        <tissue evidence="1">Whole body</tissue>
    </source>
</reference>
<comment type="caution">
    <text evidence="1">The sequence shown here is derived from an EMBL/GenBank/DDBJ whole genome shotgun (WGS) entry which is preliminary data.</text>
</comment>
<gene>
    <name evidence="1" type="ORF">RR48_00738</name>
</gene>
<protein>
    <submittedName>
        <fullName evidence="1">Uncharacterized protein</fullName>
    </submittedName>
</protein>
<keyword evidence="2" id="KW-1185">Reference proteome</keyword>
<dbReference type="InParanoid" id="A0A0N1IQM4"/>
<organism evidence="1 2">
    <name type="scientific">Papilio machaon</name>
    <name type="common">Old World swallowtail butterfly</name>
    <dbReference type="NCBI Taxonomy" id="76193"/>
    <lineage>
        <taxon>Eukaryota</taxon>
        <taxon>Metazoa</taxon>
        <taxon>Ecdysozoa</taxon>
        <taxon>Arthropoda</taxon>
        <taxon>Hexapoda</taxon>
        <taxon>Insecta</taxon>
        <taxon>Pterygota</taxon>
        <taxon>Neoptera</taxon>
        <taxon>Endopterygota</taxon>
        <taxon>Lepidoptera</taxon>
        <taxon>Glossata</taxon>
        <taxon>Ditrysia</taxon>
        <taxon>Papilionoidea</taxon>
        <taxon>Papilionidae</taxon>
        <taxon>Papilioninae</taxon>
        <taxon>Papilio</taxon>
    </lineage>
</organism>
<evidence type="ECO:0000313" key="1">
    <source>
        <dbReference type="EMBL" id="KPJ21313.1"/>
    </source>
</evidence>
<name>A0A0N1IQM4_PAPMA</name>
<accession>A0A0N1IQM4</accession>
<dbReference type="Proteomes" id="UP000053240">
    <property type="component" value="Unassembled WGS sequence"/>
</dbReference>
<proteinExistence type="predicted"/>